<reference evidence="4" key="4">
    <citation type="journal article" date="2015" name="G3 (Bethesda)">
        <title>Genome sequences of three phytopathogenic species of the Magnaporthaceae family of fungi.</title>
        <authorList>
            <person name="Okagaki L.H."/>
            <person name="Nunes C.C."/>
            <person name="Sailsbery J."/>
            <person name="Clay B."/>
            <person name="Brown D."/>
            <person name="John T."/>
            <person name="Oh Y."/>
            <person name="Young N."/>
            <person name="Fitzgerald M."/>
            <person name="Haas B.J."/>
            <person name="Zeng Q."/>
            <person name="Young S."/>
            <person name="Adiconis X."/>
            <person name="Fan L."/>
            <person name="Levin J.Z."/>
            <person name="Mitchell T.K."/>
            <person name="Okubara P.A."/>
            <person name="Farman M.L."/>
            <person name="Kohn L.M."/>
            <person name="Birren B."/>
            <person name="Ma L.-J."/>
            <person name="Dean R.A."/>
        </authorList>
    </citation>
    <scope>NUCLEOTIDE SEQUENCE</scope>
    <source>
        <strain evidence="4">R3-111a-1</strain>
    </source>
</reference>
<name>J3NQJ5_GAET3</name>
<gene>
    <name evidence="4" type="primary">20344009</name>
    <name evidence="3" type="ORF">GGTG_03551</name>
</gene>
<evidence type="ECO:0000256" key="1">
    <source>
        <dbReference type="SAM" id="MobiDB-lite"/>
    </source>
</evidence>
<dbReference type="Proteomes" id="UP000006039">
    <property type="component" value="Unassembled WGS sequence"/>
</dbReference>
<accession>J3NQJ5</accession>
<organism evidence="3">
    <name type="scientific">Gaeumannomyces tritici (strain R3-111a-1)</name>
    <name type="common">Wheat and barley take-all root rot fungus</name>
    <name type="synonym">Gaeumannomyces graminis var. tritici</name>
    <dbReference type="NCBI Taxonomy" id="644352"/>
    <lineage>
        <taxon>Eukaryota</taxon>
        <taxon>Fungi</taxon>
        <taxon>Dikarya</taxon>
        <taxon>Ascomycota</taxon>
        <taxon>Pezizomycotina</taxon>
        <taxon>Sordariomycetes</taxon>
        <taxon>Sordariomycetidae</taxon>
        <taxon>Magnaporthales</taxon>
        <taxon>Magnaporthaceae</taxon>
        <taxon>Gaeumannomyces</taxon>
    </lineage>
</organism>
<evidence type="ECO:0000313" key="4">
    <source>
        <dbReference type="EnsemblFungi" id="EJT78451"/>
    </source>
</evidence>
<dbReference type="RefSeq" id="XP_009219596.1">
    <property type="nucleotide sequence ID" value="XM_009221332.1"/>
</dbReference>
<reference evidence="5" key="1">
    <citation type="submission" date="2010-07" db="EMBL/GenBank/DDBJ databases">
        <title>The genome sequence of Gaeumannomyces graminis var. tritici strain R3-111a-1.</title>
        <authorList>
            <consortium name="The Broad Institute Genome Sequencing Platform"/>
            <person name="Ma L.-J."/>
            <person name="Dead R."/>
            <person name="Young S."/>
            <person name="Zeng Q."/>
            <person name="Koehrsen M."/>
            <person name="Alvarado L."/>
            <person name="Berlin A."/>
            <person name="Chapman S.B."/>
            <person name="Chen Z."/>
            <person name="Freedman E."/>
            <person name="Gellesch M."/>
            <person name="Goldberg J."/>
            <person name="Griggs A."/>
            <person name="Gujja S."/>
            <person name="Heilman E.R."/>
            <person name="Heiman D."/>
            <person name="Hepburn T."/>
            <person name="Howarth C."/>
            <person name="Jen D."/>
            <person name="Larson L."/>
            <person name="Mehta T."/>
            <person name="Neiman D."/>
            <person name="Pearson M."/>
            <person name="Roberts A."/>
            <person name="Saif S."/>
            <person name="Shea T."/>
            <person name="Shenoy N."/>
            <person name="Sisk P."/>
            <person name="Stolte C."/>
            <person name="Sykes S."/>
            <person name="Walk T."/>
            <person name="White J."/>
            <person name="Yandava C."/>
            <person name="Haas B."/>
            <person name="Nusbaum C."/>
            <person name="Birren B."/>
        </authorList>
    </citation>
    <scope>NUCLEOTIDE SEQUENCE [LARGE SCALE GENOMIC DNA]</scope>
    <source>
        <strain evidence="5">R3-111a-1</strain>
    </source>
</reference>
<reference evidence="4" key="5">
    <citation type="submission" date="2018-04" db="UniProtKB">
        <authorList>
            <consortium name="EnsemblFungi"/>
        </authorList>
    </citation>
    <scope>IDENTIFICATION</scope>
    <source>
        <strain evidence="4">R3-111a-1</strain>
    </source>
</reference>
<sequence>MKFETFGAFLIAAAMPVLAYPAAPASFVSGAGEGAVIEQRDPIVPDVGASNRQMAQRWRGFAGQERHRHRGPRPAREVARGESSDEADAAAEVEHREAPKNNKGKGRPPILGNEVVQQQQQPPQKRSEGGGPSEAELADALEAVAGYLDESQQQVVRRAVVAALLA</sequence>
<evidence type="ECO:0000313" key="3">
    <source>
        <dbReference type="EMBL" id="EJT78451.1"/>
    </source>
</evidence>
<dbReference type="AlphaFoldDB" id="J3NQJ5"/>
<keyword evidence="2" id="KW-0732">Signal</keyword>
<dbReference type="HOGENOM" id="CLU_1602817_0_0_1"/>
<proteinExistence type="predicted"/>
<feature type="signal peptide" evidence="2">
    <location>
        <begin position="1"/>
        <end position="19"/>
    </location>
</feature>
<dbReference type="GeneID" id="20344009"/>
<reference evidence="3" key="3">
    <citation type="submission" date="2010-09" db="EMBL/GenBank/DDBJ databases">
        <title>Annotation of Gaeumannomyces graminis var. tritici R3-111a-1.</title>
        <authorList>
            <consortium name="The Broad Institute Genome Sequencing Platform"/>
            <person name="Ma L.-J."/>
            <person name="Dead R."/>
            <person name="Young S.K."/>
            <person name="Zeng Q."/>
            <person name="Gargeya S."/>
            <person name="Fitzgerald M."/>
            <person name="Haas B."/>
            <person name="Abouelleil A."/>
            <person name="Alvarado L."/>
            <person name="Arachchi H.M."/>
            <person name="Berlin A."/>
            <person name="Brown A."/>
            <person name="Chapman S.B."/>
            <person name="Chen Z."/>
            <person name="Dunbar C."/>
            <person name="Freedman E."/>
            <person name="Gearin G."/>
            <person name="Gellesch M."/>
            <person name="Goldberg J."/>
            <person name="Griggs A."/>
            <person name="Gujja S."/>
            <person name="Heiman D."/>
            <person name="Howarth C."/>
            <person name="Larson L."/>
            <person name="Lui A."/>
            <person name="MacDonald P.J.P."/>
            <person name="Mehta T."/>
            <person name="Montmayeur A."/>
            <person name="Murphy C."/>
            <person name="Neiman D."/>
            <person name="Pearson M."/>
            <person name="Priest M."/>
            <person name="Roberts A."/>
            <person name="Saif S."/>
            <person name="Shea T."/>
            <person name="Shenoy N."/>
            <person name="Sisk P."/>
            <person name="Stolte C."/>
            <person name="Sykes S."/>
            <person name="Yandava C."/>
            <person name="Wortman J."/>
            <person name="Nusbaum C."/>
            <person name="Birren B."/>
        </authorList>
    </citation>
    <scope>NUCLEOTIDE SEQUENCE</scope>
    <source>
        <strain evidence="3">R3-111a-1</strain>
    </source>
</reference>
<dbReference type="EMBL" id="GL385396">
    <property type="protein sequence ID" value="EJT78451.1"/>
    <property type="molecule type" value="Genomic_DNA"/>
</dbReference>
<evidence type="ECO:0000313" key="5">
    <source>
        <dbReference type="Proteomes" id="UP000006039"/>
    </source>
</evidence>
<keyword evidence="5" id="KW-1185">Reference proteome</keyword>
<protein>
    <submittedName>
        <fullName evidence="3 4">Uncharacterized protein</fullName>
    </submittedName>
</protein>
<dbReference type="VEuPathDB" id="FungiDB:GGTG_03551"/>
<feature type="region of interest" description="Disordered" evidence="1">
    <location>
        <begin position="60"/>
        <end position="135"/>
    </location>
</feature>
<reference evidence="3" key="2">
    <citation type="submission" date="2010-07" db="EMBL/GenBank/DDBJ databases">
        <authorList>
            <consortium name="The Broad Institute Genome Sequencing Platform"/>
            <consortium name="Broad Institute Genome Sequencing Center for Infectious Disease"/>
            <person name="Ma L.-J."/>
            <person name="Dead R."/>
            <person name="Young S."/>
            <person name="Zeng Q."/>
            <person name="Koehrsen M."/>
            <person name="Alvarado L."/>
            <person name="Berlin A."/>
            <person name="Chapman S.B."/>
            <person name="Chen Z."/>
            <person name="Freedman E."/>
            <person name="Gellesch M."/>
            <person name="Goldberg J."/>
            <person name="Griggs A."/>
            <person name="Gujja S."/>
            <person name="Heilman E.R."/>
            <person name="Heiman D."/>
            <person name="Hepburn T."/>
            <person name="Howarth C."/>
            <person name="Jen D."/>
            <person name="Larson L."/>
            <person name="Mehta T."/>
            <person name="Neiman D."/>
            <person name="Pearson M."/>
            <person name="Roberts A."/>
            <person name="Saif S."/>
            <person name="Shea T."/>
            <person name="Shenoy N."/>
            <person name="Sisk P."/>
            <person name="Stolte C."/>
            <person name="Sykes S."/>
            <person name="Walk T."/>
            <person name="White J."/>
            <person name="Yandava C."/>
            <person name="Haas B."/>
            <person name="Nusbaum C."/>
            <person name="Birren B."/>
        </authorList>
    </citation>
    <scope>NUCLEOTIDE SEQUENCE</scope>
    <source>
        <strain evidence="3">R3-111a-1</strain>
    </source>
</reference>
<dbReference type="EnsemblFungi" id="EJT78451">
    <property type="protein sequence ID" value="EJT78451"/>
    <property type="gene ID" value="GGTG_03551"/>
</dbReference>
<feature type="chain" id="PRO_5015094384" evidence="2">
    <location>
        <begin position="20"/>
        <end position="166"/>
    </location>
</feature>
<evidence type="ECO:0000256" key="2">
    <source>
        <dbReference type="SAM" id="SignalP"/>
    </source>
</evidence>
<feature type="compositionally biased region" description="Basic and acidic residues" evidence="1">
    <location>
        <begin position="74"/>
        <end position="83"/>
    </location>
</feature>